<feature type="compositionally biased region" description="Pro residues" evidence="1">
    <location>
        <begin position="221"/>
        <end position="234"/>
    </location>
</feature>
<feature type="compositionally biased region" description="Low complexity" evidence="1">
    <location>
        <begin position="235"/>
        <end position="257"/>
    </location>
</feature>
<feature type="region of interest" description="Disordered" evidence="1">
    <location>
        <begin position="1"/>
        <end position="80"/>
    </location>
</feature>
<protein>
    <recommendedName>
        <fullName evidence="2">FAR1 domain-containing protein</fullName>
    </recommendedName>
</protein>
<evidence type="ECO:0000313" key="3">
    <source>
        <dbReference type="EMBL" id="GEU50020.1"/>
    </source>
</evidence>
<name>A0A6L2KMN8_TANCI</name>
<gene>
    <name evidence="3" type="ORF">Tci_021998</name>
</gene>
<dbReference type="AlphaFoldDB" id="A0A6L2KMN8"/>
<proteinExistence type="predicted"/>
<sequence>MVIKEPDFGRIQPLLERRTPMPTEASGPAESPSLDAKLDLTDNETESDDEVPKINIGDQDEGQAGPSPEEDPEKTNAEAEVQSMVSVPIHQDTSSVPSMTTPTIDLTLDKHGSWLYKLENLNIPSPGEQAVDKIATDVVDWAMQAPLRAHFSDLPTVDMKEILQQQMFESKSYEAHEDHKKLYDALEKSLERDYSDQLLSDLEEARQKKRKRRDVPRTPSGSPPPQPPPPPPPAGTSSASSSEAPSSSKSVTSTPYSMAWTTSDTRYESVGMSRTQELSPMDSPIQDYSILDERIHLSDDEDFKNDHLPKMEECHKLLTDQVDWTNLEGDQVRVDVNRPLPLGGPLGHVTTQSQFFFNKDLEYLRLGIKGSNHALSISKMKAASYPDFGLELLVPKEMWIEDVHMILRRVKKKLDNTYGFLVSIELKPTQVTGYEFKHDYTIIESPRAVVFPVNNTERKIMGFNEIYKFSNGTLTRILKELVYRVKEFKIKRLNPGMNTRFWTQQDVKKSKEIIAAIESSVPSGTVLNAFTEEIVAYEKKSNETHAVKKLNALCTPKSFVARSNFDTSSGTVYYIPKVYADVLLVKGNVYDSVDDCVVAYMKYAAEAGFVVRRSCQKRMLNGDVKQKYLVCNRVGCPKVIHVDTLDLENSDKQKRNSNIHITGCKARAVFNLDTRTRKFVLNVFDTMHNHELEREENKHLSKTERQLTYMEQVFIVKAASVNIGATRTHHLLTGIKGSYLLVHCTTVDFKNFFRSLNCYIGDSDAQMLIHKMEIERITYLTFRLITWLRMLSLLLFWKTQDPLVRPFHHNRSLPLWHCQISSC</sequence>
<dbReference type="Pfam" id="PF03101">
    <property type="entry name" value="FAR1"/>
    <property type="match status" value="1"/>
</dbReference>
<comment type="caution">
    <text evidence="3">The sequence shown here is derived from an EMBL/GenBank/DDBJ whole genome shotgun (WGS) entry which is preliminary data.</text>
</comment>
<evidence type="ECO:0000259" key="2">
    <source>
        <dbReference type="Pfam" id="PF03101"/>
    </source>
</evidence>
<reference evidence="3" key="1">
    <citation type="journal article" date="2019" name="Sci. Rep.">
        <title>Draft genome of Tanacetum cinerariifolium, the natural source of mosquito coil.</title>
        <authorList>
            <person name="Yamashiro T."/>
            <person name="Shiraishi A."/>
            <person name="Satake H."/>
            <person name="Nakayama K."/>
        </authorList>
    </citation>
    <scope>NUCLEOTIDE SEQUENCE</scope>
</reference>
<evidence type="ECO:0000256" key="1">
    <source>
        <dbReference type="SAM" id="MobiDB-lite"/>
    </source>
</evidence>
<dbReference type="InterPro" id="IPR004330">
    <property type="entry name" value="FAR1_DNA_bnd_dom"/>
</dbReference>
<accession>A0A6L2KMN8</accession>
<organism evidence="3">
    <name type="scientific">Tanacetum cinerariifolium</name>
    <name type="common">Dalmatian daisy</name>
    <name type="synonym">Chrysanthemum cinerariifolium</name>
    <dbReference type="NCBI Taxonomy" id="118510"/>
    <lineage>
        <taxon>Eukaryota</taxon>
        <taxon>Viridiplantae</taxon>
        <taxon>Streptophyta</taxon>
        <taxon>Embryophyta</taxon>
        <taxon>Tracheophyta</taxon>
        <taxon>Spermatophyta</taxon>
        <taxon>Magnoliopsida</taxon>
        <taxon>eudicotyledons</taxon>
        <taxon>Gunneridae</taxon>
        <taxon>Pentapetalae</taxon>
        <taxon>asterids</taxon>
        <taxon>campanulids</taxon>
        <taxon>Asterales</taxon>
        <taxon>Asteraceae</taxon>
        <taxon>Asteroideae</taxon>
        <taxon>Anthemideae</taxon>
        <taxon>Anthemidinae</taxon>
        <taxon>Tanacetum</taxon>
    </lineage>
</organism>
<dbReference type="PANTHER" id="PTHR47718:SF12">
    <property type="entry name" value="PROTEIN FAR1-RELATED SEQUENCE"/>
    <property type="match status" value="1"/>
</dbReference>
<feature type="region of interest" description="Disordered" evidence="1">
    <location>
        <begin position="204"/>
        <end position="257"/>
    </location>
</feature>
<dbReference type="EMBL" id="BKCJ010002652">
    <property type="protein sequence ID" value="GEU50020.1"/>
    <property type="molecule type" value="Genomic_DNA"/>
</dbReference>
<feature type="domain" description="FAR1" evidence="2">
    <location>
        <begin position="600"/>
        <end position="693"/>
    </location>
</feature>
<dbReference type="PANTHER" id="PTHR47718">
    <property type="entry name" value="OS01G0519700 PROTEIN"/>
    <property type="match status" value="1"/>
</dbReference>